<dbReference type="RefSeq" id="WP_112665036.1">
    <property type="nucleotide sequence ID" value="NZ_QKVO01000001.1"/>
</dbReference>
<keyword evidence="3" id="KW-1185">Reference proteome</keyword>
<dbReference type="Proteomes" id="UP000249762">
    <property type="component" value="Unassembled WGS sequence"/>
</dbReference>
<name>A0A328PSP4_9MOLU</name>
<organism evidence="2 3">
    <name type="scientific">Mycoplasma wenyonii</name>
    <dbReference type="NCBI Taxonomy" id="65123"/>
    <lineage>
        <taxon>Bacteria</taxon>
        <taxon>Bacillati</taxon>
        <taxon>Mycoplasmatota</taxon>
        <taxon>Mollicutes</taxon>
        <taxon>Mycoplasmataceae</taxon>
        <taxon>Mycoplasma</taxon>
    </lineage>
</organism>
<dbReference type="AlphaFoldDB" id="A0A328PSP4"/>
<accession>A0A328PSP4</accession>
<gene>
    <name evidence="2" type="ORF">DNK47_00765</name>
</gene>
<dbReference type="EMBL" id="QKVO01000001">
    <property type="protein sequence ID" value="RAO95367.1"/>
    <property type="molecule type" value="Genomic_DNA"/>
</dbReference>
<evidence type="ECO:0000313" key="2">
    <source>
        <dbReference type="EMBL" id="RAO95367.1"/>
    </source>
</evidence>
<protein>
    <submittedName>
        <fullName evidence="2">Uncharacterized protein</fullName>
    </submittedName>
</protein>
<evidence type="ECO:0000256" key="1">
    <source>
        <dbReference type="SAM" id="MobiDB-lite"/>
    </source>
</evidence>
<proteinExistence type="predicted"/>
<evidence type="ECO:0000313" key="3">
    <source>
        <dbReference type="Proteomes" id="UP000249762"/>
    </source>
</evidence>
<sequence length="143" mass="17036">MFYFFDNGRNQERGSEPQPPFLGKKVSSIKLMKNETSTANWFGNYDLWVYYSKDQKDYSHARLDIQDEAGKQKGRKGQRHNLDEQQSSLHFFSQLVTKQITKLIPEKCKLELTNEKEEKKFYSVRYEQQILTIRDKARSSENR</sequence>
<comment type="caution">
    <text evidence="2">The sequence shown here is derived from an EMBL/GenBank/DDBJ whole genome shotgun (WGS) entry which is preliminary data.</text>
</comment>
<feature type="region of interest" description="Disordered" evidence="1">
    <location>
        <begin position="1"/>
        <end position="21"/>
    </location>
</feature>
<reference evidence="3" key="1">
    <citation type="submission" date="2018-06" db="EMBL/GenBank/DDBJ databases">
        <authorList>
            <person name="Martinez Ocampo F."/>
            <person name="Quiroz Castaneda R.E."/>
            <person name="Rojas Lopez X."/>
        </authorList>
    </citation>
    <scope>NUCLEOTIDE SEQUENCE [LARGE SCALE GENOMIC DNA]</scope>
    <source>
        <strain evidence="3">INIFAP02</strain>
    </source>
</reference>